<evidence type="ECO:0000256" key="1">
    <source>
        <dbReference type="ARBA" id="ARBA00022801"/>
    </source>
</evidence>
<dbReference type="InterPro" id="IPR036866">
    <property type="entry name" value="RibonucZ/Hydroxyglut_hydro"/>
</dbReference>
<feature type="region of interest" description="Disordered" evidence="2">
    <location>
        <begin position="227"/>
        <end position="266"/>
    </location>
</feature>
<keyword evidence="6" id="KW-1185">Reference proteome</keyword>
<proteinExistence type="predicted"/>
<dbReference type="SMART" id="SM00849">
    <property type="entry name" value="Lactamase_B"/>
    <property type="match status" value="1"/>
</dbReference>
<accession>A0ABT0LH48</accession>
<evidence type="ECO:0000313" key="5">
    <source>
        <dbReference type="EMBL" id="MCL1127031.1"/>
    </source>
</evidence>
<dbReference type="RefSeq" id="WP_248942439.1">
    <property type="nucleotide sequence ID" value="NZ_JAKIKS010000123.1"/>
</dbReference>
<evidence type="ECO:0000256" key="2">
    <source>
        <dbReference type="SAM" id="MobiDB-lite"/>
    </source>
</evidence>
<evidence type="ECO:0000259" key="4">
    <source>
        <dbReference type="SMART" id="SM00849"/>
    </source>
</evidence>
<dbReference type="Proteomes" id="UP001203423">
    <property type="component" value="Unassembled WGS sequence"/>
</dbReference>
<organism evidence="5 6">
    <name type="scientific">Shewanella surugensis</name>
    <dbReference type="NCBI Taxonomy" id="212020"/>
    <lineage>
        <taxon>Bacteria</taxon>
        <taxon>Pseudomonadati</taxon>
        <taxon>Pseudomonadota</taxon>
        <taxon>Gammaproteobacteria</taxon>
        <taxon>Alteromonadales</taxon>
        <taxon>Shewanellaceae</taxon>
        <taxon>Shewanella</taxon>
    </lineage>
</organism>
<dbReference type="InterPro" id="IPR044094">
    <property type="entry name" value="AtsA-like_MBL-fold"/>
</dbReference>
<name>A0ABT0LH48_9GAMM</name>
<dbReference type="PANTHER" id="PTHR46018:SF2">
    <property type="entry name" value="ZINC PHOSPHODIESTERASE ELAC PROTEIN 1"/>
    <property type="match status" value="1"/>
</dbReference>
<feature type="domain" description="Metallo-beta-lactamase" evidence="4">
    <location>
        <begin position="48"/>
        <end position="251"/>
    </location>
</feature>
<gene>
    <name evidence="5" type="ORF">L2764_21770</name>
</gene>
<dbReference type="PANTHER" id="PTHR46018">
    <property type="entry name" value="ZINC PHOSPHODIESTERASE ELAC PROTEIN 1"/>
    <property type="match status" value="1"/>
</dbReference>
<evidence type="ECO:0000256" key="3">
    <source>
        <dbReference type="SAM" id="SignalP"/>
    </source>
</evidence>
<dbReference type="Gene3D" id="3.60.15.10">
    <property type="entry name" value="Ribonuclease Z/Hydroxyacylglutathione hydrolase-like"/>
    <property type="match status" value="1"/>
</dbReference>
<keyword evidence="3" id="KW-0732">Signal</keyword>
<dbReference type="InterPro" id="IPR001279">
    <property type="entry name" value="Metallo-B-lactamas"/>
</dbReference>
<comment type="caution">
    <text evidence="5">The sequence shown here is derived from an EMBL/GenBank/DDBJ whole genome shotgun (WGS) entry which is preliminary data.</text>
</comment>
<dbReference type="EMBL" id="JAKIKS010000123">
    <property type="protein sequence ID" value="MCL1127031.1"/>
    <property type="molecule type" value="Genomic_DNA"/>
</dbReference>
<feature type="chain" id="PRO_5045645245" evidence="3">
    <location>
        <begin position="25"/>
        <end position="331"/>
    </location>
</feature>
<evidence type="ECO:0000313" key="6">
    <source>
        <dbReference type="Proteomes" id="UP001203423"/>
    </source>
</evidence>
<sequence length="331" mass="37080">MLLHKIQTQIFTLVMLLTPLFSYAASENTPLTATIIGSGSPIYNEKRASASVLISNGNTQLLVDMGNGTQANLAKLGIDTRTLSGLLFTHHHLDHNEEFVPIFIRSLLGRQHFSIIGPPNTVKLTQQNLDLYSDDIAYRLGKTNRQLSYREKAFDVKELQGGESFTINNIRISTIQVPHSIHTIAYRFDYQGQSIVVTGDLTYSKNLVTLAKDADIMIIDSGGMVMENGKKNKRRNKQKAQQENKQALSSRERNERQGKNNHTPRIRAHLNLAESSLLAKQANVNTLVYTHFVSGIVDKEASLKIIRKQYSGKVIFGKDLMLIDTPDKHNP</sequence>
<protein>
    <submittedName>
        <fullName evidence="5">MBL fold metallo-hydrolase</fullName>
    </submittedName>
</protein>
<feature type="signal peptide" evidence="3">
    <location>
        <begin position="1"/>
        <end position="24"/>
    </location>
</feature>
<dbReference type="Pfam" id="PF23023">
    <property type="entry name" value="Anti-Pycsar_Apyc1"/>
    <property type="match status" value="1"/>
</dbReference>
<keyword evidence="1" id="KW-0378">Hydrolase</keyword>
<reference evidence="5 6" key="1">
    <citation type="submission" date="2022-01" db="EMBL/GenBank/DDBJ databases">
        <title>Whole genome-based taxonomy of the Shewanellaceae.</title>
        <authorList>
            <person name="Martin-Rodriguez A.J."/>
        </authorList>
    </citation>
    <scope>NUCLEOTIDE SEQUENCE [LARGE SCALE GENOMIC DNA]</scope>
    <source>
        <strain evidence="5 6">DSM 17177</strain>
    </source>
</reference>
<dbReference type="CDD" id="cd07719">
    <property type="entry name" value="arylsulfatase_AtsA-like_MBL-fold"/>
    <property type="match status" value="1"/>
</dbReference>
<dbReference type="SUPFAM" id="SSF56281">
    <property type="entry name" value="Metallo-hydrolase/oxidoreductase"/>
    <property type="match status" value="1"/>
</dbReference>